<keyword evidence="2" id="KW-1185">Reference proteome</keyword>
<organism evidence="1 2">
    <name type="scientific">Cohaesibacter gelatinilyticus</name>
    <dbReference type="NCBI Taxonomy" id="372072"/>
    <lineage>
        <taxon>Bacteria</taxon>
        <taxon>Pseudomonadati</taxon>
        <taxon>Pseudomonadota</taxon>
        <taxon>Alphaproteobacteria</taxon>
        <taxon>Hyphomicrobiales</taxon>
        <taxon>Cohaesibacteraceae</taxon>
    </lineage>
</organism>
<reference evidence="1 2" key="1">
    <citation type="submission" date="2017-09" db="EMBL/GenBank/DDBJ databases">
        <authorList>
            <person name="Ehlers B."/>
            <person name="Leendertz F.H."/>
        </authorList>
    </citation>
    <scope>NUCLEOTIDE SEQUENCE [LARGE SCALE GENOMIC DNA]</scope>
    <source>
        <strain evidence="1 2">DSM 18289</strain>
    </source>
</reference>
<gene>
    <name evidence="1" type="ORF">SAMN06265368_4447</name>
</gene>
<dbReference type="EMBL" id="OBEL01000007">
    <property type="protein sequence ID" value="SNZ21330.1"/>
    <property type="molecule type" value="Genomic_DNA"/>
</dbReference>
<evidence type="ECO:0000313" key="2">
    <source>
        <dbReference type="Proteomes" id="UP000219439"/>
    </source>
</evidence>
<sequence>MTKRPISFEDLEKDTAGMASRAAFVALANELIEDGRQPRTVFSAMLYAAYEASLARSTLEYHEFAVSAAGHAASNKELAEALFEAELNSPRTQAFLKEIDFDKAIKEAEEALGD</sequence>
<evidence type="ECO:0000313" key="1">
    <source>
        <dbReference type="EMBL" id="SNZ21330.1"/>
    </source>
</evidence>
<dbReference type="RefSeq" id="WP_097155701.1">
    <property type="nucleotide sequence ID" value="NZ_OBEL01000007.1"/>
</dbReference>
<name>A0A285PHW4_9HYPH</name>
<dbReference type="AlphaFoldDB" id="A0A285PHW4"/>
<protein>
    <submittedName>
        <fullName evidence="1">Uncharacterized protein</fullName>
    </submittedName>
</protein>
<proteinExistence type="predicted"/>
<dbReference type="Proteomes" id="UP000219439">
    <property type="component" value="Unassembled WGS sequence"/>
</dbReference>
<accession>A0A285PHW4</accession>